<dbReference type="EMBL" id="BMAO01038213">
    <property type="protein sequence ID" value="GFR23349.1"/>
    <property type="molecule type" value="Genomic_DNA"/>
</dbReference>
<organism evidence="1 2">
    <name type="scientific">Trichonephila clavata</name>
    <name type="common">Joro spider</name>
    <name type="synonym">Nephila clavata</name>
    <dbReference type="NCBI Taxonomy" id="2740835"/>
    <lineage>
        <taxon>Eukaryota</taxon>
        <taxon>Metazoa</taxon>
        <taxon>Ecdysozoa</taxon>
        <taxon>Arthropoda</taxon>
        <taxon>Chelicerata</taxon>
        <taxon>Arachnida</taxon>
        <taxon>Araneae</taxon>
        <taxon>Araneomorphae</taxon>
        <taxon>Entelegynae</taxon>
        <taxon>Araneoidea</taxon>
        <taxon>Nephilidae</taxon>
        <taxon>Trichonephila</taxon>
    </lineage>
</organism>
<dbReference type="OrthoDB" id="6538140at2759"/>
<keyword evidence="2" id="KW-1185">Reference proteome</keyword>
<evidence type="ECO:0000313" key="2">
    <source>
        <dbReference type="Proteomes" id="UP000887116"/>
    </source>
</evidence>
<accession>A0A8X6LX79</accession>
<evidence type="ECO:0000313" key="1">
    <source>
        <dbReference type="EMBL" id="GFR23349.1"/>
    </source>
</evidence>
<protein>
    <submittedName>
        <fullName evidence="1">Uncharacterized protein</fullName>
    </submittedName>
</protein>
<reference evidence="1" key="1">
    <citation type="submission" date="2020-07" db="EMBL/GenBank/DDBJ databases">
        <title>Multicomponent nature underlies the extraordinary mechanical properties of spider dragline silk.</title>
        <authorList>
            <person name="Kono N."/>
            <person name="Nakamura H."/>
            <person name="Mori M."/>
            <person name="Yoshida Y."/>
            <person name="Ohtoshi R."/>
            <person name="Malay A.D."/>
            <person name="Moran D.A.P."/>
            <person name="Tomita M."/>
            <person name="Numata K."/>
            <person name="Arakawa K."/>
        </authorList>
    </citation>
    <scope>NUCLEOTIDE SEQUENCE</scope>
</reference>
<name>A0A8X6LX79_TRICU</name>
<sequence length="100" mass="11676">MYKLLLVSFNQYHRIETEEEICPEFAQEIGNVTQALGRDARLECVVDNLGRFRYMDVKETILKGESTKKYRSTQTIKASMHLSPWCVTKDTTLYAEQNHD</sequence>
<dbReference type="AlphaFoldDB" id="A0A8X6LX79"/>
<dbReference type="Proteomes" id="UP000887116">
    <property type="component" value="Unassembled WGS sequence"/>
</dbReference>
<proteinExistence type="predicted"/>
<comment type="caution">
    <text evidence="1">The sequence shown here is derived from an EMBL/GenBank/DDBJ whole genome shotgun (WGS) entry which is preliminary data.</text>
</comment>
<gene>
    <name evidence="1" type="ORF">TNCT_221031</name>
</gene>